<dbReference type="CDD" id="cd05401">
    <property type="entry name" value="NT_GlnE_GlnD_like"/>
    <property type="match status" value="1"/>
</dbReference>
<dbReference type="RefSeq" id="WP_075473449.1">
    <property type="nucleotide sequence ID" value="NZ_CAWQZC010000009.1"/>
</dbReference>
<evidence type="ECO:0000256" key="5">
    <source>
        <dbReference type="ARBA" id="ARBA00023268"/>
    </source>
</evidence>
<evidence type="ECO:0000259" key="7">
    <source>
        <dbReference type="PROSITE" id="PS51671"/>
    </source>
</evidence>
<comment type="caution">
    <text evidence="6">Lacks conserved residue(s) required for the propagation of feature annotation.</text>
</comment>
<comment type="domain">
    <text evidence="6">Has four distinct domains: an N-terminal nucleotidyltransferase (NT) domain responsible for UTase activity, a central HD domain that encodes UR activity, and two C-terminal ACT domains that seem to have a role in glutamine sensing.</text>
</comment>
<comment type="cofactor">
    <cofactor evidence="6">
        <name>Mg(2+)</name>
        <dbReference type="ChEBI" id="CHEBI:18420"/>
    </cofactor>
</comment>
<protein>
    <recommendedName>
        <fullName evidence="6">Bifunctional uridylyltransferase/uridylyl-removing enzyme</fullName>
        <shortName evidence="6">UTase/UR</shortName>
    </recommendedName>
    <alternativeName>
        <fullName evidence="6">Bifunctional [protein-PII] modification enzyme</fullName>
    </alternativeName>
    <alternativeName>
        <fullName evidence="6">Bifunctional nitrogen sensor protein</fullName>
    </alternativeName>
    <domain>
        <recommendedName>
            <fullName evidence="6">[Protein-PII] uridylyltransferase</fullName>
            <shortName evidence="6">PII uridylyltransferase</shortName>
            <shortName evidence="6">UTase</shortName>
            <ecNumber evidence="6">2.7.7.59</ecNumber>
        </recommendedName>
    </domain>
    <domain>
        <recommendedName>
            <fullName evidence="6">[Protein-PII]-UMP uridylyl-removing enzyme</fullName>
            <shortName evidence="6">UR</shortName>
            <ecNumber evidence="6">3.1.4.-</ecNumber>
        </recommendedName>
    </domain>
</protein>
<evidence type="ECO:0000256" key="3">
    <source>
        <dbReference type="ARBA" id="ARBA00022801"/>
    </source>
</evidence>
<feature type="region of interest" description="Uridylyltransferase" evidence="6">
    <location>
        <begin position="1"/>
        <end position="326"/>
    </location>
</feature>
<keyword evidence="4 6" id="KW-0460">Magnesium</keyword>
<evidence type="ECO:0000256" key="1">
    <source>
        <dbReference type="ARBA" id="ARBA00022679"/>
    </source>
</evidence>
<dbReference type="Pfam" id="PF08335">
    <property type="entry name" value="GlnD_UR_UTase"/>
    <property type="match status" value="1"/>
</dbReference>
<dbReference type="InterPro" id="IPR010043">
    <property type="entry name" value="UTase/UR"/>
</dbReference>
<dbReference type="GO" id="GO:0016779">
    <property type="term" value="F:nucleotidyltransferase activity"/>
    <property type="evidence" value="ECO:0007669"/>
    <property type="project" value="UniProtKB-KW"/>
</dbReference>
<organism evidence="8 9">
    <name type="scientific">Moritella viscosa</name>
    <dbReference type="NCBI Taxonomy" id="80854"/>
    <lineage>
        <taxon>Bacteria</taxon>
        <taxon>Pseudomonadati</taxon>
        <taxon>Pseudomonadota</taxon>
        <taxon>Gammaproteobacteria</taxon>
        <taxon>Alteromonadales</taxon>
        <taxon>Moritellaceae</taxon>
        <taxon>Moritella</taxon>
    </lineage>
</organism>
<dbReference type="SUPFAM" id="SSF81301">
    <property type="entry name" value="Nucleotidyltransferase"/>
    <property type="match status" value="1"/>
</dbReference>
<feature type="domain" description="ACT" evidence="7">
    <location>
        <begin position="683"/>
        <end position="765"/>
    </location>
</feature>
<comment type="function">
    <text evidence="6">Modifies, by uridylylation and deuridylylation, the PII regulatory proteins (GlnB and homologs), in response to the nitrogen status of the cell that GlnD senses through the glutamine level. Under low glutamine levels, catalyzes the conversion of the PII proteins and UTP to PII-UMP and PPi, while under higher glutamine levels, GlnD hydrolyzes PII-UMP to PII and UMP (deuridylylation). Thus, controls uridylylation state and activity of the PII proteins, and plays an important role in the regulation of nitrogen metabolism.</text>
</comment>
<sequence length="858" mass="98748">MSFVSMETSGAELRRRIVQFDHELNQKFYTDSIQSLMEKRSEFFDQLLIALWYSFELNESTLSINAVGGYGRKRLHPQSDIDLAIISDGKMSKDVEEKLSCFVTKLWDLGTDIGHSVRTFEEAIQLAAEDITIATNLLDIRPLLGPSSHASMLKEVLFQNQVWTSKAFFHAKLIEQESRHKHAKNTALYLEPNLKNNPGGMRDVQTIHWIAQKHFLIDNPNTIESTGFLTSEETSELLESYDFVCRVRWALHSVVNRPQEVLLFDHQSAVAEFMRFGGDDNNQHAIESMMGYLFTAMTRIRELNQMLSDSFQFDILKHQPKKPERIIDEYFMVRNNLIEARYKEVFIDKRQVLRLFLLIAKHNDINGIAPETLRLLRQTRRTLLGELSCYQGCREEFIALLKQPDGLKTAFSLMHRYGILASYFAHWKQIEGQMQYDMHNAYTIDEHTCKAVQAIDSFSRDFNNKSFIYNVNQHVKDRVSLVLATLCHHISGKQAVENSQLSAIIAKEFAEVHQLKHSSIKQVYWLVANQDLLIGTIQTQDINDPNVIKQFAKQVGSFDKLNALYVFTVADMIATNEQYWNEWHECQLKQLYLSTRDALRQGIENIFEVRTLIRENRNDATSKLIGMGWSEQDIVSLWFTLPNHFFSSNSVDEIVCITEQILKSSVKQDMIYISDSLSTSATCLIVYTKDRPKLFVDIFNTLATAKLKIKDAQIMQTKDGMVLEIIKLLDSKDEPITDQFRLDKIVTRVKKSINNEMSSSNLSTPKFVKNFENTTVVEFLKSNKKNKSLLKINTLDDPCYMEEICSVFSQSDLTIHSAKISSLGESTENVFLISKNSGEQITNEEQTHLNELLVCRIA</sequence>
<gene>
    <name evidence="6" type="primary">glnD</name>
    <name evidence="8" type="ORF">MT2528_4265</name>
</gene>
<comment type="catalytic activity">
    <reaction evidence="6">
        <text>[protein-PII]-uridylyl-L-tyrosine + H2O = [protein-PII]-L-tyrosine + UMP + H(+)</text>
        <dbReference type="Rhea" id="RHEA:48600"/>
        <dbReference type="Rhea" id="RHEA-COMP:12147"/>
        <dbReference type="Rhea" id="RHEA-COMP:12148"/>
        <dbReference type="ChEBI" id="CHEBI:15377"/>
        <dbReference type="ChEBI" id="CHEBI:15378"/>
        <dbReference type="ChEBI" id="CHEBI:46858"/>
        <dbReference type="ChEBI" id="CHEBI:57865"/>
        <dbReference type="ChEBI" id="CHEBI:90602"/>
    </reaction>
</comment>
<comment type="activity regulation">
    <text evidence="6">Uridylyltransferase (UTase) activity is inhibited by glutamine, while glutamine activates uridylyl-removing (UR) activity.</text>
</comment>
<dbReference type="InterPro" id="IPR013546">
    <property type="entry name" value="PII_UdlTrfase/GS_AdlTrfase"/>
</dbReference>
<evidence type="ECO:0000256" key="6">
    <source>
        <dbReference type="HAMAP-Rule" id="MF_00277"/>
    </source>
</evidence>
<dbReference type="EMBL" id="FPLJ01000113">
    <property type="protein sequence ID" value="SGZ01644.1"/>
    <property type="molecule type" value="Genomic_DNA"/>
</dbReference>
<keyword evidence="2 6" id="KW-0548">Nucleotidyltransferase</keyword>
<proteinExistence type="inferred from homology"/>
<dbReference type="PANTHER" id="PTHR47320">
    <property type="entry name" value="BIFUNCTIONAL URIDYLYLTRANSFERASE/URIDYLYL-REMOVING ENZYME"/>
    <property type="match status" value="1"/>
</dbReference>
<comment type="similarity">
    <text evidence="6">Belongs to the GlnD family.</text>
</comment>
<reference evidence="8 9" key="1">
    <citation type="submission" date="2016-11" db="EMBL/GenBank/DDBJ databases">
        <authorList>
            <person name="Klemetsen T."/>
        </authorList>
    </citation>
    <scope>NUCLEOTIDE SEQUENCE [LARGE SCALE GENOMIC DNA]</scope>
    <source>
        <strain evidence="8">MT 2528</strain>
    </source>
</reference>
<keyword evidence="3 6" id="KW-0378">Hydrolase</keyword>
<dbReference type="SUPFAM" id="SSF81593">
    <property type="entry name" value="Nucleotidyltransferase substrate binding subunit/domain"/>
    <property type="match status" value="1"/>
</dbReference>
<keyword evidence="1 6" id="KW-0808">Transferase</keyword>
<evidence type="ECO:0000313" key="9">
    <source>
        <dbReference type="Proteomes" id="UP000182660"/>
    </source>
</evidence>
<dbReference type="Gene3D" id="1.10.3090.10">
    <property type="entry name" value="cca-adding enzyme, domain 2"/>
    <property type="match status" value="1"/>
</dbReference>
<dbReference type="NCBIfam" id="TIGR01693">
    <property type="entry name" value="UTase_glnD"/>
    <property type="match status" value="1"/>
</dbReference>
<dbReference type="InterPro" id="IPR043519">
    <property type="entry name" value="NT_sf"/>
</dbReference>
<dbReference type="Proteomes" id="UP000182660">
    <property type="component" value="Unassembled WGS sequence"/>
</dbReference>
<evidence type="ECO:0000256" key="2">
    <source>
        <dbReference type="ARBA" id="ARBA00022695"/>
    </source>
</evidence>
<dbReference type="PIRSF" id="PIRSF006288">
    <property type="entry name" value="PII_uridyltransf"/>
    <property type="match status" value="1"/>
</dbReference>
<dbReference type="HAMAP" id="MF_00277">
    <property type="entry name" value="PII_uridylyl_transf"/>
    <property type="match status" value="1"/>
</dbReference>
<comment type="catalytic activity">
    <reaction evidence="6">
        <text>[protein-PII]-L-tyrosine + UTP = [protein-PII]-uridylyl-L-tyrosine + diphosphate</text>
        <dbReference type="Rhea" id="RHEA:13673"/>
        <dbReference type="Rhea" id="RHEA-COMP:12147"/>
        <dbReference type="Rhea" id="RHEA-COMP:12148"/>
        <dbReference type="ChEBI" id="CHEBI:33019"/>
        <dbReference type="ChEBI" id="CHEBI:46398"/>
        <dbReference type="ChEBI" id="CHEBI:46858"/>
        <dbReference type="ChEBI" id="CHEBI:90602"/>
        <dbReference type="EC" id="2.7.7.59"/>
    </reaction>
</comment>
<dbReference type="InterPro" id="IPR002912">
    <property type="entry name" value="ACT_dom"/>
</dbReference>
<dbReference type="EC" id="2.7.7.59" evidence="6"/>
<evidence type="ECO:0000256" key="4">
    <source>
        <dbReference type="ARBA" id="ARBA00022842"/>
    </source>
</evidence>
<dbReference type="GeneID" id="61297910"/>
<dbReference type="EC" id="3.1.4.-" evidence="6"/>
<evidence type="ECO:0000313" key="8">
    <source>
        <dbReference type="EMBL" id="SGZ01644.1"/>
    </source>
</evidence>
<dbReference type="CDD" id="cd04900">
    <property type="entry name" value="ACT_UUR-like_1"/>
    <property type="match status" value="1"/>
</dbReference>
<dbReference type="PROSITE" id="PS51671">
    <property type="entry name" value="ACT"/>
    <property type="match status" value="1"/>
</dbReference>
<accession>A0ABY1HIV4</accession>
<keyword evidence="5 6" id="KW-0511">Multifunctional enzyme</keyword>
<keyword evidence="9" id="KW-1185">Reference proteome</keyword>
<dbReference type="PANTHER" id="PTHR47320:SF1">
    <property type="entry name" value="BIFUNCTIONAL URIDYLYLTRANSFERASE_URIDYLYL-REMOVING ENZYME"/>
    <property type="match status" value="1"/>
</dbReference>
<dbReference type="SUPFAM" id="SSF81891">
    <property type="entry name" value="Poly A polymerase C-terminal region-like"/>
    <property type="match status" value="1"/>
</dbReference>
<name>A0ABY1HIV4_9GAMM</name>
<comment type="caution">
    <text evidence="8">The sequence shown here is derived from an EMBL/GenBank/DDBJ whole genome shotgun (WGS) entry which is preliminary data.</text>
</comment>